<proteinExistence type="predicted"/>
<keyword evidence="3" id="KW-1185">Reference proteome</keyword>
<dbReference type="InterPro" id="IPR008701">
    <property type="entry name" value="NPP1"/>
</dbReference>
<feature type="chain" id="PRO_5035455294" evidence="1">
    <location>
        <begin position="21"/>
        <end position="262"/>
    </location>
</feature>
<dbReference type="PANTHER" id="PTHR33657">
    <property type="entry name" value="DOMAIN PROTEIN, PUTATIVE (AFU_ORTHOLOGUE AFUA_5G00600)-RELATED"/>
    <property type="match status" value="1"/>
</dbReference>
<evidence type="ECO:0000313" key="3">
    <source>
        <dbReference type="Proteomes" id="UP000794436"/>
    </source>
</evidence>
<reference evidence="2" key="1">
    <citation type="submission" date="2019-03" db="EMBL/GenBank/DDBJ databases">
        <title>Long read genome sequence of the mycoparasitic Pythium oligandrum ATCC 38472 isolated from sugarbeet rhizosphere.</title>
        <authorList>
            <person name="Gaulin E."/>
        </authorList>
    </citation>
    <scope>NUCLEOTIDE SEQUENCE</scope>
    <source>
        <strain evidence="2">ATCC 38472_TT</strain>
    </source>
</reference>
<gene>
    <name evidence="2" type="ORF">Poli38472_009942</name>
</gene>
<sequence>MKWSAILVVCLAAALDSVHADDFPKLDEALPRNIDIRGITPLIDTDTDSCLPSAMISRTGQQNGGLAPAWASLVKGCRNNDFLNLSNTYHRYACKNSDGRQYCAHLFAYYFLKDQSVNLIPSGHKNDLEQVAVWTIDGRISHGSFSAHVKLQTKPADQLDKQDGHLKFVYHKDGGLTHCFRFAKPNEVAENPAGAWVLPTLVSWYTMQGDGIDNAGLRDKFNNYDYGTASLQIKDSGFRWNINTFRPSEFPEFSDDDVSNSQ</sequence>
<evidence type="ECO:0000256" key="1">
    <source>
        <dbReference type="SAM" id="SignalP"/>
    </source>
</evidence>
<protein>
    <submittedName>
        <fullName evidence="2">Uncharacterized protein</fullName>
    </submittedName>
</protein>
<dbReference type="PANTHER" id="PTHR33657:SF6">
    <property type="entry name" value="SECRETED PROTEIN"/>
    <property type="match status" value="1"/>
</dbReference>
<dbReference type="EMBL" id="SPLM01000111">
    <property type="protein sequence ID" value="TMW58383.1"/>
    <property type="molecule type" value="Genomic_DNA"/>
</dbReference>
<feature type="signal peptide" evidence="1">
    <location>
        <begin position="1"/>
        <end position="20"/>
    </location>
</feature>
<evidence type="ECO:0000313" key="2">
    <source>
        <dbReference type="EMBL" id="TMW58383.1"/>
    </source>
</evidence>
<dbReference type="Proteomes" id="UP000794436">
    <property type="component" value="Unassembled WGS sequence"/>
</dbReference>
<keyword evidence="1" id="KW-0732">Signal</keyword>
<organism evidence="2 3">
    <name type="scientific">Pythium oligandrum</name>
    <name type="common">Mycoparasitic fungus</name>
    <dbReference type="NCBI Taxonomy" id="41045"/>
    <lineage>
        <taxon>Eukaryota</taxon>
        <taxon>Sar</taxon>
        <taxon>Stramenopiles</taxon>
        <taxon>Oomycota</taxon>
        <taxon>Peronosporomycetes</taxon>
        <taxon>Pythiales</taxon>
        <taxon>Pythiaceae</taxon>
        <taxon>Pythium</taxon>
    </lineage>
</organism>
<name>A0A8K1C8J0_PYTOL</name>
<dbReference type="Pfam" id="PF05630">
    <property type="entry name" value="NPP1"/>
    <property type="match status" value="1"/>
</dbReference>
<dbReference type="OrthoDB" id="89086at2759"/>
<accession>A0A8K1C8J0</accession>
<comment type="caution">
    <text evidence="2">The sequence shown here is derived from an EMBL/GenBank/DDBJ whole genome shotgun (WGS) entry which is preliminary data.</text>
</comment>
<dbReference type="AlphaFoldDB" id="A0A8K1C8J0"/>
<dbReference type="PIRSF" id="PIRSF029958">
    <property type="entry name" value="Necrosis-inducing_protein"/>
    <property type="match status" value="1"/>
</dbReference>